<keyword evidence="3" id="KW-1185">Reference proteome</keyword>
<evidence type="ECO:0000313" key="3">
    <source>
        <dbReference type="Proteomes" id="UP000499080"/>
    </source>
</evidence>
<comment type="caution">
    <text evidence="2">The sequence shown here is derived from an EMBL/GenBank/DDBJ whole genome shotgun (WGS) entry which is preliminary data.</text>
</comment>
<feature type="transmembrane region" description="Helical" evidence="1">
    <location>
        <begin position="71"/>
        <end position="91"/>
    </location>
</feature>
<keyword evidence="1" id="KW-1133">Transmembrane helix</keyword>
<proteinExistence type="predicted"/>
<evidence type="ECO:0000256" key="1">
    <source>
        <dbReference type="SAM" id="Phobius"/>
    </source>
</evidence>
<dbReference type="EMBL" id="BGPR01014869">
    <property type="protein sequence ID" value="GBN67070.1"/>
    <property type="molecule type" value="Genomic_DNA"/>
</dbReference>
<protein>
    <submittedName>
        <fullName evidence="2">Uncharacterized protein</fullName>
    </submittedName>
</protein>
<reference evidence="2 3" key="1">
    <citation type="journal article" date="2019" name="Sci. Rep.">
        <title>Orb-weaving spider Araneus ventricosus genome elucidates the spidroin gene catalogue.</title>
        <authorList>
            <person name="Kono N."/>
            <person name="Nakamura H."/>
            <person name="Ohtoshi R."/>
            <person name="Moran D.A.P."/>
            <person name="Shinohara A."/>
            <person name="Yoshida Y."/>
            <person name="Fujiwara M."/>
            <person name="Mori M."/>
            <person name="Tomita M."/>
            <person name="Arakawa K."/>
        </authorList>
    </citation>
    <scope>NUCLEOTIDE SEQUENCE [LARGE SCALE GENOMIC DNA]</scope>
</reference>
<keyword evidence="1" id="KW-0472">Membrane</keyword>
<gene>
    <name evidence="2" type="ORF">AVEN_98324_1</name>
</gene>
<feature type="transmembrane region" description="Helical" evidence="1">
    <location>
        <begin position="37"/>
        <end position="59"/>
    </location>
</feature>
<name>A0A4Y2QV13_ARAVE</name>
<sequence length="129" mass="14027">MQRISTSGSGGVVQCFGQLDRQTSLALITPVNSAGDLVARIAAAAGTSLVFSLTFDWFVRSASRPGDVISSTYFDDSSLTFLFNVLFSWFFCCTKNNKHVFSSYSCPVFLVFCVVPTAPGKRFRPCIAV</sequence>
<dbReference type="Proteomes" id="UP000499080">
    <property type="component" value="Unassembled WGS sequence"/>
</dbReference>
<keyword evidence="1" id="KW-0812">Transmembrane</keyword>
<accession>A0A4Y2QV13</accession>
<evidence type="ECO:0000313" key="2">
    <source>
        <dbReference type="EMBL" id="GBN67070.1"/>
    </source>
</evidence>
<organism evidence="2 3">
    <name type="scientific">Araneus ventricosus</name>
    <name type="common">Orbweaver spider</name>
    <name type="synonym">Epeira ventricosa</name>
    <dbReference type="NCBI Taxonomy" id="182803"/>
    <lineage>
        <taxon>Eukaryota</taxon>
        <taxon>Metazoa</taxon>
        <taxon>Ecdysozoa</taxon>
        <taxon>Arthropoda</taxon>
        <taxon>Chelicerata</taxon>
        <taxon>Arachnida</taxon>
        <taxon>Araneae</taxon>
        <taxon>Araneomorphae</taxon>
        <taxon>Entelegynae</taxon>
        <taxon>Araneoidea</taxon>
        <taxon>Araneidae</taxon>
        <taxon>Araneus</taxon>
    </lineage>
</organism>
<dbReference type="AlphaFoldDB" id="A0A4Y2QV13"/>